<dbReference type="PANTHER" id="PTHR38436">
    <property type="entry name" value="POLYKETIDE CYCLASE SNOAL-LIKE DOMAIN"/>
    <property type="match status" value="1"/>
</dbReference>
<dbReference type="PANTHER" id="PTHR38436:SF1">
    <property type="entry name" value="ESTER CYCLASE"/>
    <property type="match status" value="1"/>
</dbReference>
<comment type="caution">
    <text evidence="1">The sequence shown here is derived from an EMBL/GenBank/DDBJ whole genome shotgun (WGS) entry which is preliminary data.</text>
</comment>
<evidence type="ECO:0008006" key="3">
    <source>
        <dbReference type="Google" id="ProtNLM"/>
    </source>
</evidence>
<dbReference type="EMBL" id="BAABHO010000018">
    <property type="protein sequence ID" value="GAA4789895.1"/>
    <property type="molecule type" value="Genomic_DNA"/>
</dbReference>
<protein>
    <recommendedName>
        <fullName evidence="3">Ester cyclase</fullName>
    </recommendedName>
</protein>
<evidence type="ECO:0000313" key="1">
    <source>
        <dbReference type="EMBL" id="GAA4789895.1"/>
    </source>
</evidence>
<dbReference type="InterPro" id="IPR032710">
    <property type="entry name" value="NTF2-like_dom_sf"/>
</dbReference>
<dbReference type="RefSeq" id="WP_345414924.1">
    <property type="nucleotide sequence ID" value="NZ_BAABHO010000018.1"/>
</dbReference>
<organism evidence="1 2">
    <name type="scientific">Actinomycetospora chlora</name>
    <dbReference type="NCBI Taxonomy" id="663608"/>
    <lineage>
        <taxon>Bacteria</taxon>
        <taxon>Bacillati</taxon>
        <taxon>Actinomycetota</taxon>
        <taxon>Actinomycetes</taxon>
        <taxon>Pseudonocardiales</taxon>
        <taxon>Pseudonocardiaceae</taxon>
        <taxon>Actinomycetospora</taxon>
    </lineage>
</organism>
<accession>A0ABP9B6L5</accession>
<dbReference type="Gene3D" id="3.10.450.50">
    <property type="match status" value="1"/>
</dbReference>
<dbReference type="InterPro" id="IPR009959">
    <property type="entry name" value="Cyclase_SnoaL-like"/>
</dbReference>
<keyword evidence="2" id="KW-1185">Reference proteome</keyword>
<reference evidence="2" key="1">
    <citation type="journal article" date="2019" name="Int. J. Syst. Evol. Microbiol.">
        <title>The Global Catalogue of Microorganisms (GCM) 10K type strain sequencing project: providing services to taxonomists for standard genome sequencing and annotation.</title>
        <authorList>
            <consortium name="The Broad Institute Genomics Platform"/>
            <consortium name="The Broad Institute Genome Sequencing Center for Infectious Disease"/>
            <person name="Wu L."/>
            <person name="Ma J."/>
        </authorList>
    </citation>
    <scope>NUCLEOTIDE SEQUENCE [LARGE SCALE GENOMIC DNA]</scope>
    <source>
        <strain evidence="2">JCM 17979</strain>
    </source>
</reference>
<dbReference type="Proteomes" id="UP001500928">
    <property type="component" value="Unassembled WGS sequence"/>
</dbReference>
<gene>
    <name evidence="1" type="ORF">GCM10023200_25830</name>
</gene>
<name>A0ABP9B6L5_9PSEU</name>
<dbReference type="SUPFAM" id="SSF54427">
    <property type="entry name" value="NTF2-like"/>
    <property type="match status" value="1"/>
</dbReference>
<proteinExistence type="predicted"/>
<sequence>MTTTEQNTRNEAALATAVERWNAGDLAGYLKVYDNDIRLHGYTPEPLDRAGVQAFYEGIFAAFPGNKLELHEVFGSGDRLTCRFTLTGNHEGDFMGIPATGTSIALPGITILHFRDGAIVERWSCSDMLGLFVQLGVVPPPS</sequence>
<evidence type="ECO:0000313" key="2">
    <source>
        <dbReference type="Proteomes" id="UP001500928"/>
    </source>
</evidence>
<dbReference type="Pfam" id="PF07366">
    <property type="entry name" value="SnoaL"/>
    <property type="match status" value="1"/>
</dbReference>